<evidence type="ECO:0000256" key="5">
    <source>
        <dbReference type="ARBA" id="ARBA00038292"/>
    </source>
</evidence>
<dbReference type="GO" id="GO:0016491">
    <property type="term" value="F:oxidoreductase activity"/>
    <property type="evidence" value="ECO:0007669"/>
    <property type="project" value="InterPro"/>
</dbReference>
<evidence type="ECO:0000256" key="3">
    <source>
        <dbReference type="ARBA" id="ARBA00022630"/>
    </source>
</evidence>
<keyword evidence="4" id="KW-0288">FMN</keyword>
<dbReference type="EMBL" id="CP009515">
    <property type="protein sequence ID" value="AKB73477.1"/>
    <property type="molecule type" value="Genomic_DNA"/>
</dbReference>
<evidence type="ECO:0000313" key="8">
    <source>
        <dbReference type="Proteomes" id="UP000033072"/>
    </source>
</evidence>
<dbReference type="Proteomes" id="UP000033072">
    <property type="component" value="Chromosome"/>
</dbReference>
<dbReference type="SUPFAM" id="SSF52218">
    <property type="entry name" value="Flavoproteins"/>
    <property type="match status" value="1"/>
</dbReference>
<evidence type="ECO:0000256" key="1">
    <source>
        <dbReference type="ARBA" id="ARBA00001917"/>
    </source>
</evidence>
<dbReference type="AlphaFoldDB" id="A0A0E3S317"/>
<dbReference type="PANTHER" id="PTHR43278">
    <property type="entry name" value="NAD(P)H-DEPENDENT FMN-CONTAINING OXIDOREDUCTASE YWQN-RELATED"/>
    <property type="match status" value="1"/>
</dbReference>
<sequence>MKVIGIVGSPRTNGNTNILVQQVLEGAAEAGAETRTFLLNEMNYKGCQGCNYCKSHDKCKLEDDLMEVFDELAAADGVVFGSPIYFGQFTGQMRLFLDRCYSLINADFSSRVPAGKKAVIVGTQGAPDAAAFKGVYEEFAGQISNFMGMEVKDTIVGIGYHAPGEVKDDSELMGKAKNTGLNLLK</sequence>
<proteinExistence type="inferred from homology"/>
<protein>
    <submittedName>
        <fullName evidence="7">Iron-sulfur flavoprotein</fullName>
    </submittedName>
</protein>
<dbReference type="PATRIC" id="fig|1434111.4.peg.268"/>
<accession>A0A0E3S317</accession>
<gene>
    <name evidence="7" type="ORF">MSLAZ_0216</name>
</gene>
<feature type="domain" description="NADPH-dependent FMN reductase-like" evidence="6">
    <location>
        <begin position="1"/>
        <end position="126"/>
    </location>
</feature>
<dbReference type="RefSeq" id="WP_048124317.1">
    <property type="nucleotide sequence ID" value="NZ_CP009515.1"/>
</dbReference>
<dbReference type="Pfam" id="PF03358">
    <property type="entry name" value="FMN_red"/>
    <property type="match status" value="1"/>
</dbReference>
<keyword evidence="8" id="KW-1185">Reference proteome</keyword>
<evidence type="ECO:0000256" key="4">
    <source>
        <dbReference type="ARBA" id="ARBA00022643"/>
    </source>
</evidence>
<comment type="cofactor">
    <cofactor evidence="2">
        <name>[4Fe-4S] cluster</name>
        <dbReference type="ChEBI" id="CHEBI:49883"/>
    </cofactor>
</comment>
<reference evidence="7 8" key="1">
    <citation type="submission" date="2014-07" db="EMBL/GenBank/DDBJ databases">
        <title>Methanogenic archaea and the global carbon cycle.</title>
        <authorList>
            <person name="Henriksen J.R."/>
            <person name="Luke J."/>
            <person name="Reinhart S."/>
            <person name="Benedict M.N."/>
            <person name="Youngblut N.D."/>
            <person name="Metcalf M.E."/>
            <person name="Whitaker R.J."/>
            <person name="Metcalf W.W."/>
        </authorList>
    </citation>
    <scope>NUCLEOTIDE SEQUENCE [LARGE SCALE GENOMIC DNA]</scope>
    <source>
        <strain evidence="7 8">Z-7289</strain>
    </source>
</reference>
<dbReference type="GeneID" id="24804888"/>
<dbReference type="HOGENOM" id="CLU_050993_4_2_2"/>
<comment type="similarity">
    <text evidence="5">Belongs to the SsuE family. Isf subfamily.</text>
</comment>
<evidence type="ECO:0000256" key="2">
    <source>
        <dbReference type="ARBA" id="ARBA00001966"/>
    </source>
</evidence>
<dbReference type="KEGG" id="mls:MSLAZ_0216"/>
<keyword evidence="3" id="KW-0285">Flavoprotein</keyword>
<name>A0A0E3S317_9EURY</name>
<organism evidence="7 8">
    <name type="scientific">Methanosarcina lacustris Z-7289</name>
    <dbReference type="NCBI Taxonomy" id="1434111"/>
    <lineage>
        <taxon>Archaea</taxon>
        <taxon>Methanobacteriati</taxon>
        <taxon>Methanobacteriota</taxon>
        <taxon>Stenosarchaea group</taxon>
        <taxon>Methanomicrobia</taxon>
        <taxon>Methanosarcinales</taxon>
        <taxon>Methanosarcinaceae</taxon>
        <taxon>Methanosarcina</taxon>
    </lineage>
</organism>
<dbReference type="InterPro" id="IPR029039">
    <property type="entry name" value="Flavoprotein-like_sf"/>
</dbReference>
<dbReference type="InterPro" id="IPR005025">
    <property type="entry name" value="FMN_Rdtase-like_dom"/>
</dbReference>
<dbReference type="STRING" id="1434111.MSLAZ_0216"/>
<dbReference type="Gene3D" id="3.40.50.360">
    <property type="match status" value="1"/>
</dbReference>
<evidence type="ECO:0000259" key="6">
    <source>
        <dbReference type="Pfam" id="PF03358"/>
    </source>
</evidence>
<comment type="cofactor">
    <cofactor evidence="1">
        <name>FMN</name>
        <dbReference type="ChEBI" id="CHEBI:58210"/>
    </cofactor>
</comment>
<dbReference type="InterPro" id="IPR051796">
    <property type="entry name" value="ISF_SsuE-like"/>
</dbReference>
<dbReference type="PANTHER" id="PTHR43278:SF2">
    <property type="entry name" value="IRON-SULFUR FLAVOPROTEIN"/>
    <property type="match status" value="1"/>
</dbReference>
<dbReference type="OrthoDB" id="9059at2157"/>
<evidence type="ECO:0000313" key="7">
    <source>
        <dbReference type="EMBL" id="AKB73477.1"/>
    </source>
</evidence>